<dbReference type="GO" id="GO:0006355">
    <property type="term" value="P:regulation of DNA-templated transcription"/>
    <property type="evidence" value="ECO:0007669"/>
    <property type="project" value="InterPro"/>
</dbReference>
<dbReference type="RefSeq" id="WP_016656319.1">
    <property type="nucleotide sequence ID" value="NZ_KE340353.1"/>
</dbReference>
<dbReference type="Gene3D" id="3.30.450.40">
    <property type="match status" value="1"/>
</dbReference>
<dbReference type="EMBL" id="ATGI01000023">
    <property type="protein sequence ID" value="EPF73753.1"/>
    <property type="molecule type" value="Genomic_DNA"/>
</dbReference>
<dbReference type="STRING" id="632955.GCA_000829675_03236"/>
<accession>S3N5K0</accession>
<dbReference type="OrthoDB" id="3928741at2"/>
<organism evidence="1 2">
    <name type="scientific">Acinetobacter rudis CIP 110305</name>
    <dbReference type="NCBI Taxonomy" id="421052"/>
    <lineage>
        <taxon>Bacteria</taxon>
        <taxon>Pseudomonadati</taxon>
        <taxon>Pseudomonadota</taxon>
        <taxon>Gammaproteobacteria</taxon>
        <taxon>Moraxellales</taxon>
        <taxon>Moraxellaceae</taxon>
        <taxon>Acinetobacter</taxon>
    </lineage>
</organism>
<evidence type="ECO:0000313" key="1">
    <source>
        <dbReference type="EMBL" id="EPF73753.1"/>
    </source>
</evidence>
<dbReference type="SUPFAM" id="SSF46894">
    <property type="entry name" value="C-terminal effector domain of the bipartite response regulators"/>
    <property type="match status" value="1"/>
</dbReference>
<evidence type="ECO:0000313" key="2">
    <source>
        <dbReference type="Proteomes" id="UP000014568"/>
    </source>
</evidence>
<dbReference type="PATRIC" id="fig|421052.3.peg.1867"/>
<name>S3N5K0_9GAMM</name>
<protein>
    <recommendedName>
        <fullName evidence="3">OmpR/PhoB-type domain-containing protein</fullName>
    </recommendedName>
</protein>
<gene>
    <name evidence="1" type="ORF">F945_01912</name>
</gene>
<proteinExistence type="predicted"/>
<dbReference type="GO" id="GO:0003677">
    <property type="term" value="F:DNA binding"/>
    <property type="evidence" value="ECO:0007669"/>
    <property type="project" value="InterPro"/>
</dbReference>
<dbReference type="HOGENOM" id="CLU_037518_1_0_6"/>
<dbReference type="eggNOG" id="COG3284">
    <property type="taxonomic scope" value="Bacteria"/>
</dbReference>
<dbReference type="InterPro" id="IPR016032">
    <property type="entry name" value="Sig_transdc_resp-reg_C-effctor"/>
</dbReference>
<evidence type="ECO:0008006" key="3">
    <source>
        <dbReference type="Google" id="ProtNLM"/>
    </source>
</evidence>
<dbReference type="AlphaFoldDB" id="S3N5K0"/>
<dbReference type="Proteomes" id="UP000014568">
    <property type="component" value="Unassembled WGS sequence"/>
</dbReference>
<reference evidence="1 2" key="1">
    <citation type="submission" date="2013-06" db="EMBL/GenBank/DDBJ databases">
        <title>The Genome Sequence of Acinetobacter rudis CIP 110305.</title>
        <authorList>
            <consortium name="The Broad Institute Genome Sequencing Platform"/>
            <consortium name="The Broad Institute Genome Sequencing Center for Infectious Disease"/>
            <person name="Cerqueira G."/>
            <person name="Feldgarden M."/>
            <person name="Courvalin P."/>
            <person name="Perichon B."/>
            <person name="Grillot-Courvalin C."/>
            <person name="Clermont D."/>
            <person name="Rocha E."/>
            <person name="Yoon E.-J."/>
            <person name="Nemec A."/>
            <person name="Young S.K."/>
            <person name="Zeng Q."/>
            <person name="Gargeya S."/>
            <person name="Fitzgerald M."/>
            <person name="Abouelleil A."/>
            <person name="Alvarado L."/>
            <person name="Berlin A.M."/>
            <person name="Chapman S.B."/>
            <person name="Dewar J."/>
            <person name="Goldberg J."/>
            <person name="Griggs A."/>
            <person name="Gujja S."/>
            <person name="Hansen M."/>
            <person name="Howarth C."/>
            <person name="Imamovic A."/>
            <person name="Larimer J."/>
            <person name="McCowan C."/>
            <person name="Murphy C."/>
            <person name="Pearson M."/>
            <person name="Priest M."/>
            <person name="Roberts A."/>
            <person name="Saif S."/>
            <person name="Shea T."/>
            <person name="Sykes S."/>
            <person name="Wortman J."/>
            <person name="Nusbaum C."/>
            <person name="Birren B."/>
        </authorList>
    </citation>
    <scope>NUCLEOTIDE SEQUENCE [LARGE SCALE GENOMIC DNA]</scope>
    <source>
        <strain evidence="1 2">CIP 110305</strain>
    </source>
</reference>
<comment type="caution">
    <text evidence="1">The sequence shown here is derived from an EMBL/GenBank/DDBJ whole genome shotgun (WGS) entry which is preliminary data.</text>
</comment>
<dbReference type="InterPro" id="IPR029016">
    <property type="entry name" value="GAF-like_dom_sf"/>
</dbReference>
<sequence length="393" mass="43647">MLSNKGLLQKRQHIEQLRQNSSLSLVQADLVGQSILSSWQRSEQAQIPTERAAAPLINTQDELPNVLNKALTYCTAELKHIAEQSSMVVAVGDIGSTIIWTAASGKMRQAAERVHFVQGGQWREDLVGTNALALSLKTQQSSCVFSSEHYMSSIHDWACYAAPIIDPYSKQVLGVIDLSTTWNNHNSLGLLAAERCASIIQNALLECQRQHLFIRAFAIPQVLFNGKVLVLTPRQIEILTILALCPQGMNLENLHQALYGERKVSIGTLKAEMSQLREILGGLLGSRPYRLLATIEADFLQAEQALDAGYIESALKLCRGVFLVRTESPFLCAWRDCLESRLSEAIFKAQETDVLLKHLAYCPEAIDAVERLIELIPAGHPAHQVLLKYKEEQ</sequence>
<keyword evidence="2" id="KW-1185">Reference proteome</keyword>